<name>A0A511D362_9PSEU</name>
<sequence>MADKERKETPAGGVARLSATRGAETRTSGADQKEETGSGRTATLNLPFVTAVFHPPDVHVPTREELNDAARRVGGLLPSGKSALYYGGLAATALAGVIEWPVAAAIGVGTALASRGEARPEPREKTTASD</sequence>
<organism evidence="2 3">
    <name type="scientific">Pseudonocardia asaccharolytica DSM 44247 = NBRC 16224</name>
    <dbReference type="NCBI Taxonomy" id="1123024"/>
    <lineage>
        <taxon>Bacteria</taxon>
        <taxon>Bacillati</taxon>
        <taxon>Actinomycetota</taxon>
        <taxon>Actinomycetes</taxon>
        <taxon>Pseudonocardiales</taxon>
        <taxon>Pseudonocardiaceae</taxon>
        <taxon>Pseudonocardia</taxon>
    </lineage>
</organism>
<accession>A0A511D362</accession>
<dbReference type="RefSeq" id="WP_245585738.1">
    <property type="nucleotide sequence ID" value="NZ_AUII01000028.1"/>
</dbReference>
<evidence type="ECO:0000313" key="2">
    <source>
        <dbReference type="EMBL" id="GEL19221.1"/>
    </source>
</evidence>
<comment type="caution">
    <text evidence="2">The sequence shown here is derived from an EMBL/GenBank/DDBJ whole genome shotgun (WGS) entry which is preliminary data.</text>
</comment>
<feature type="region of interest" description="Disordered" evidence="1">
    <location>
        <begin position="1"/>
        <end position="42"/>
    </location>
</feature>
<gene>
    <name evidence="2" type="ORF">PA7_30580</name>
</gene>
<reference evidence="2 3" key="1">
    <citation type="submission" date="2019-07" db="EMBL/GenBank/DDBJ databases">
        <title>Whole genome shotgun sequence of Pseudonocardia asaccharolytica NBRC 16224.</title>
        <authorList>
            <person name="Hosoyama A."/>
            <person name="Uohara A."/>
            <person name="Ohji S."/>
            <person name="Ichikawa N."/>
        </authorList>
    </citation>
    <scope>NUCLEOTIDE SEQUENCE [LARGE SCALE GENOMIC DNA]</scope>
    <source>
        <strain evidence="2 3">NBRC 16224</strain>
    </source>
</reference>
<dbReference type="Proteomes" id="UP000321328">
    <property type="component" value="Unassembled WGS sequence"/>
</dbReference>
<dbReference type="EMBL" id="BJVI01000033">
    <property type="protein sequence ID" value="GEL19221.1"/>
    <property type="molecule type" value="Genomic_DNA"/>
</dbReference>
<proteinExistence type="predicted"/>
<protein>
    <submittedName>
        <fullName evidence="2">Uncharacterized protein</fullName>
    </submittedName>
</protein>
<feature type="compositionally biased region" description="Basic and acidic residues" evidence="1">
    <location>
        <begin position="116"/>
        <end position="130"/>
    </location>
</feature>
<keyword evidence="3" id="KW-1185">Reference proteome</keyword>
<feature type="region of interest" description="Disordered" evidence="1">
    <location>
        <begin position="111"/>
        <end position="130"/>
    </location>
</feature>
<dbReference type="AlphaFoldDB" id="A0A511D362"/>
<evidence type="ECO:0000256" key="1">
    <source>
        <dbReference type="SAM" id="MobiDB-lite"/>
    </source>
</evidence>
<evidence type="ECO:0000313" key="3">
    <source>
        <dbReference type="Proteomes" id="UP000321328"/>
    </source>
</evidence>